<feature type="non-terminal residue" evidence="1">
    <location>
        <position position="131"/>
    </location>
</feature>
<evidence type="ECO:0000313" key="2">
    <source>
        <dbReference type="Proteomes" id="UP000271974"/>
    </source>
</evidence>
<protein>
    <recommendedName>
        <fullName evidence="3">Ig-like domain-containing protein</fullName>
    </recommendedName>
</protein>
<reference evidence="1 2" key="1">
    <citation type="submission" date="2019-01" db="EMBL/GenBank/DDBJ databases">
        <title>A draft genome assembly of the solar-powered sea slug Elysia chlorotica.</title>
        <authorList>
            <person name="Cai H."/>
            <person name="Li Q."/>
            <person name="Fang X."/>
            <person name="Li J."/>
            <person name="Curtis N.E."/>
            <person name="Altenburger A."/>
            <person name="Shibata T."/>
            <person name="Feng M."/>
            <person name="Maeda T."/>
            <person name="Schwartz J.A."/>
            <person name="Shigenobu S."/>
            <person name="Lundholm N."/>
            <person name="Nishiyama T."/>
            <person name="Yang H."/>
            <person name="Hasebe M."/>
            <person name="Li S."/>
            <person name="Pierce S.K."/>
            <person name="Wang J."/>
        </authorList>
    </citation>
    <scope>NUCLEOTIDE SEQUENCE [LARGE SCALE GENOMIC DNA]</scope>
    <source>
        <strain evidence="1">EC2010</strain>
        <tissue evidence="1">Whole organism of an adult</tissue>
    </source>
</reference>
<dbReference type="AlphaFoldDB" id="A0A433TYB1"/>
<evidence type="ECO:0000313" key="1">
    <source>
        <dbReference type="EMBL" id="RUS86547.1"/>
    </source>
</evidence>
<sequence length="131" mass="14035">MTQFLIVKCSVGKPQAGDSLLSIIISRQALQGSTQFTELASINLYDGGRVTNIGHTTAALTGSISTNDASHISMSFSRPTRNETGLYACQANVLDALGHPRTIVSDVLVQEEMTLLQQYAHTLQGLGDQIN</sequence>
<dbReference type="Proteomes" id="UP000271974">
    <property type="component" value="Unassembled WGS sequence"/>
</dbReference>
<dbReference type="EMBL" id="RQTK01000135">
    <property type="protein sequence ID" value="RUS86547.1"/>
    <property type="molecule type" value="Genomic_DNA"/>
</dbReference>
<comment type="caution">
    <text evidence="1">The sequence shown here is derived from an EMBL/GenBank/DDBJ whole genome shotgun (WGS) entry which is preliminary data.</text>
</comment>
<organism evidence="1 2">
    <name type="scientific">Elysia chlorotica</name>
    <name type="common">Eastern emerald elysia</name>
    <name type="synonym">Sea slug</name>
    <dbReference type="NCBI Taxonomy" id="188477"/>
    <lineage>
        <taxon>Eukaryota</taxon>
        <taxon>Metazoa</taxon>
        <taxon>Spiralia</taxon>
        <taxon>Lophotrochozoa</taxon>
        <taxon>Mollusca</taxon>
        <taxon>Gastropoda</taxon>
        <taxon>Heterobranchia</taxon>
        <taxon>Euthyneura</taxon>
        <taxon>Panpulmonata</taxon>
        <taxon>Sacoglossa</taxon>
        <taxon>Placobranchoidea</taxon>
        <taxon>Plakobranchidae</taxon>
        <taxon>Elysia</taxon>
    </lineage>
</organism>
<gene>
    <name evidence="1" type="ORF">EGW08_005686</name>
</gene>
<accession>A0A433TYB1</accession>
<name>A0A433TYB1_ELYCH</name>
<evidence type="ECO:0008006" key="3">
    <source>
        <dbReference type="Google" id="ProtNLM"/>
    </source>
</evidence>
<keyword evidence="2" id="KW-1185">Reference proteome</keyword>
<dbReference type="OrthoDB" id="6065001at2759"/>
<proteinExistence type="predicted"/>